<dbReference type="OrthoDB" id="9809491at2"/>
<dbReference type="NCBIfam" id="TIGR00681">
    <property type="entry name" value="kdpC"/>
    <property type="match status" value="1"/>
</dbReference>
<protein>
    <recommendedName>
        <fullName evidence="11">Potassium-transporting ATPase KdpC subunit</fullName>
    </recommendedName>
    <alternativeName>
        <fullName evidence="11">ATP phosphohydrolase [potassium-transporting] C chain</fullName>
    </alternativeName>
    <alternativeName>
        <fullName evidence="11">Potassium-binding and translocating subunit C</fullName>
    </alternativeName>
    <alternativeName>
        <fullName evidence="11">Potassium-translocating ATPase C chain</fullName>
    </alternativeName>
</protein>
<keyword evidence="7 11" id="KW-0630">Potassium</keyword>
<keyword evidence="1 11" id="KW-0813">Transport</keyword>
<keyword evidence="3 11" id="KW-0633">Potassium transport</keyword>
<dbReference type="Pfam" id="PF02669">
    <property type="entry name" value="KdpC"/>
    <property type="match status" value="1"/>
</dbReference>
<sequence>MKIVPSLLLSLKITFLLTLILGGLYPLTIYIIGKILFPYQSEGSLIKDPSGKIVGSALIGQNFESPWYFHPRPSASDYDGLNSGGSNLAPSSLTLLQTVKERIQRYRKENSLSTTTLVPSDAVFASASGLDPHISLANALLQVPRISHERKADIKTIEQLVFKYTQGPIAGVFGERVVNVLLLNLELDKLYPRR</sequence>
<dbReference type="RefSeq" id="WP_134439779.1">
    <property type="nucleotide sequence ID" value="NZ_LXQC01000124.1"/>
</dbReference>
<dbReference type="Proteomes" id="UP000297713">
    <property type="component" value="Unassembled WGS sequence"/>
</dbReference>
<keyword evidence="9 11" id="KW-0406">Ion transport</keyword>
<dbReference type="AlphaFoldDB" id="A0A4Y8PES3"/>
<evidence type="ECO:0000256" key="10">
    <source>
        <dbReference type="ARBA" id="ARBA00023136"/>
    </source>
</evidence>
<evidence type="ECO:0000256" key="8">
    <source>
        <dbReference type="ARBA" id="ARBA00022989"/>
    </source>
</evidence>
<evidence type="ECO:0000256" key="2">
    <source>
        <dbReference type="ARBA" id="ARBA00022475"/>
    </source>
</evidence>
<dbReference type="GO" id="GO:0008556">
    <property type="term" value="F:P-type potassium transmembrane transporter activity"/>
    <property type="evidence" value="ECO:0007669"/>
    <property type="project" value="InterPro"/>
</dbReference>
<dbReference type="GO" id="GO:0005886">
    <property type="term" value="C:plasma membrane"/>
    <property type="evidence" value="ECO:0007669"/>
    <property type="project" value="UniProtKB-SubCell"/>
</dbReference>
<evidence type="ECO:0000313" key="13">
    <source>
        <dbReference type="Proteomes" id="UP000297713"/>
    </source>
</evidence>
<comment type="subunit">
    <text evidence="11">The system is composed of three essential subunits: KdpA, KdpB and KdpC.</text>
</comment>
<comment type="subcellular location">
    <subcellularLocation>
        <location evidence="11">Cell membrane</location>
        <topology evidence="11">Single-pass membrane protein</topology>
    </subcellularLocation>
</comment>
<dbReference type="NCBIfam" id="NF001454">
    <property type="entry name" value="PRK00315.1"/>
    <property type="match status" value="1"/>
</dbReference>
<evidence type="ECO:0000256" key="5">
    <source>
        <dbReference type="ARBA" id="ARBA00022741"/>
    </source>
</evidence>
<dbReference type="HAMAP" id="MF_00276">
    <property type="entry name" value="KdpC"/>
    <property type="match status" value="1"/>
</dbReference>
<accession>A0A4Y8PES3</accession>
<keyword evidence="13" id="KW-1185">Reference proteome</keyword>
<keyword evidence="6 11" id="KW-0067">ATP-binding</keyword>
<evidence type="ECO:0000256" key="4">
    <source>
        <dbReference type="ARBA" id="ARBA00022692"/>
    </source>
</evidence>
<keyword evidence="10 11" id="KW-0472">Membrane</keyword>
<evidence type="ECO:0000256" key="6">
    <source>
        <dbReference type="ARBA" id="ARBA00022840"/>
    </source>
</evidence>
<gene>
    <name evidence="11" type="primary">kdpC</name>
    <name evidence="12" type="ORF">A7Q10_07045</name>
</gene>
<evidence type="ECO:0000256" key="3">
    <source>
        <dbReference type="ARBA" id="ARBA00022538"/>
    </source>
</evidence>
<feature type="transmembrane region" description="Helical" evidence="11">
    <location>
        <begin position="15"/>
        <end position="37"/>
    </location>
</feature>
<evidence type="ECO:0000256" key="1">
    <source>
        <dbReference type="ARBA" id="ARBA00022448"/>
    </source>
</evidence>
<reference evidence="12 13" key="1">
    <citation type="submission" date="2016-05" db="EMBL/GenBank/DDBJ databases">
        <title>Diversity and Homogeneity among Thermoacidophilic Verrucomicrobia Methanotrophs Linked with Geographical Origin.</title>
        <authorList>
            <person name="Erikstad H.-A."/>
            <person name="Smestad N.B."/>
            <person name="Ceballos R.M."/>
            <person name="Birkeland N.-K."/>
        </authorList>
    </citation>
    <scope>NUCLEOTIDE SEQUENCE [LARGE SCALE GENOMIC DNA]</scope>
    <source>
        <strain evidence="12 13">Phi</strain>
    </source>
</reference>
<evidence type="ECO:0000256" key="9">
    <source>
        <dbReference type="ARBA" id="ARBA00023065"/>
    </source>
</evidence>
<evidence type="ECO:0000256" key="11">
    <source>
        <dbReference type="HAMAP-Rule" id="MF_00276"/>
    </source>
</evidence>
<comment type="caution">
    <text evidence="12">The sequence shown here is derived from an EMBL/GenBank/DDBJ whole genome shotgun (WGS) entry which is preliminary data.</text>
</comment>
<keyword evidence="4 11" id="KW-0812">Transmembrane</keyword>
<evidence type="ECO:0000313" key="12">
    <source>
        <dbReference type="EMBL" id="TFE69649.1"/>
    </source>
</evidence>
<dbReference type="InterPro" id="IPR003820">
    <property type="entry name" value="KdpC"/>
</dbReference>
<dbReference type="EMBL" id="LXQC01000124">
    <property type="protein sequence ID" value="TFE69649.1"/>
    <property type="molecule type" value="Genomic_DNA"/>
</dbReference>
<keyword evidence="5 11" id="KW-0547">Nucleotide-binding</keyword>
<keyword evidence="8 11" id="KW-1133">Transmembrane helix</keyword>
<comment type="similarity">
    <text evidence="11">Belongs to the KdpC family.</text>
</comment>
<dbReference type="GO" id="GO:0005524">
    <property type="term" value="F:ATP binding"/>
    <property type="evidence" value="ECO:0007669"/>
    <property type="project" value="UniProtKB-UniRule"/>
</dbReference>
<name>A0A4Y8PES3_9BACT</name>
<organism evidence="12 13">
    <name type="scientific">Methylacidiphilum caldifontis</name>
    <dbReference type="NCBI Taxonomy" id="2795386"/>
    <lineage>
        <taxon>Bacteria</taxon>
        <taxon>Pseudomonadati</taxon>
        <taxon>Verrucomicrobiota</taxon>
        <taxon>Methylacidiphilae</taxon>
        <taxon>Methylacidiphilales</taxon>
        <taxon>Methylacidiphilaceae</taxon>
        <taxon>Methylacidiphilum (ex Ratnadevi et al. 2023)</taxon>
    </lineage>
</organism>
<dbReference type="PANTHER" id="PTHR30042">
    <property type="entry name" value="POTASSIUM-TRANSPORTING ATPASE C CHAIN"/>
    <property type="match status" value="1"/>
</dbReference>
<comment type="function">
    <text evidence="11">Part of the high-affinity ATP-driven potassium transport (or Kdp) system, which catalyzes the hydrolysis of ATP coupled with the electrogenic transport of potassium into the cytoplasm. This subunit acts as a catalytic chaperone that increases the ATP-binding affinity of the ATP-hydrolyzing subunit KdpB by the formation of a transient KdpB/KdpC/ATP ternary complex.</text>
</comment>
<dbReference type="PIRSF" id="PIRSF001296">
    <property type="entry name" value="K_ATPase_KdpC"/>
    <property type="match status" value="1"/>
</dbReference>
<keyword evidence="2 11" id="KW-1003">Cell membrane</keyword>
<evidence type="ECO:0000256" key="7">
    <source>
        <dbReference type="ARBA" id="ARBA00022958"/>
    </source>
</evidence>
<dbReference type="PANTHER" id="PTHR30042:SF2">
    <property type="entry name" value="POTASSIUM-TRANSPORTING ATPASE KDPC SUBUNIT"/>
    <property type="match status" value="1"/>
</dbReference>
<proteinExistence type="inferred from homology"/>